<dbReference type="Proteomes" id="UP000774958">
    <property type="component" value="Unassembled WGS sequence"/>
</dbReference>
<keyword evidence="22" id="KW-0511">Multifunctional enzyme</keyword>
<evidence type="ECO:0000256" key="13">
    <source>
        <dbReference type="ARBA" id="ARBA00022723"/>
    </source>
</evidence>
<dbReference type="SUPFAM" id="SSF55347">
    <property type="entry name" value="Glyceraldehyde-3-phosphate dehydrogenase-like, C-terminal domain"/>
    <property type="match status" value="1"/>
</dbReference>
<dbReference type="InterPro" id="IPR001048">
    <property type="entry name" value="Asp/Glu/Uridylate_kinase"/>
</dbReference>
<comment type="pathway">
    <text evidence="6 27">Amino-acid biosynthesis; L-threonine biosynthesis; L-threonine from L-aspartate: step 1/5.</text>
</comment>
<evidence type="ECO:0000256" key="23">
    <source>
        <dbReference type="ARBA" id="ARBA00044938"/>
    </source>
</evidence>
<comment type="pathway">
    <text evidence="4 27">Amino-acid biosynthesis; L-threonine biosynthesis; L-threonine from L-aspartate: step 3/5.</text>
</comment>
<dbReference type="NCBIfam" id="NF007003">
    <property type="entry name" value="PRK09466.1"/>
    <property type="match status" value="1"/>
</dbReference>
<evidence type="ECO:0000256" key="19">
    <source>
        <dbReference type="ARBA" id="ARBA00023027"/>
    </source>
</evidence>
<dbReference type="InterPro" id="IPR036291">
    <property type="entry name" value="NAD(P)-bd_dom_sf"/>
</dbReference>
<keyword evidence="21" id="KW-0486">Methionine biosynthesis</keyword>
<keyword evidence="17 27" id="KW-0521">NADP</keyword>
<evidence type="ECO:0000256" key="2">
    <source>
        <dbReference type="ARBA" id="ARBA00004766"/>
    </source>
</evidence>
<dbReference type="InterPro" id="IPR001342">
    <property type="entry name" value="HDH_cat"/>
</dbReference>
<dbReference type="EMBL" id="JAIRBT010000007">
    <property type="protein sequence ID" value="MBZ6066055.1"/>
    <property type="molecule type" value="Genomic_DNA"/>
</dbReference>
<dbReference type="PIRSF" id="PIRSF000727">
    <property type="entry name" value="ThrA"/>
    <property type="match status" value="1"/>
</dbReference>
<keyword evidence="20" id="KW-0915">Sodium</keyword>
<dbReference type="CDD" id="cd04243">
    <property type="entry name" value="AAK_AK-HSDH-like"/>
    <property type="match status" value="1"/>
</dbReference>
<dbReference type="Gene3D" id="1.20.120.1320">
    <property type="entry name" value="Aspartokinase, catalytic domain"/>
    <property type="match status" value="1"/>
</dbReference>
<evidence type="ECO:0000259" key="30">
    <source>
        <dbReference type="Pfam" id="PF03447"/>
    </source>
</evidence>
<comment type="pathway">
    <text evidence="3 27">Amino-acid biosynthesis; L-methionine biosynthesis via de novo pathway; L-homoserine from L-aspartate: step 1/3.</text>
</comment>
<dbReference type="NCBIfam" id="TIGR00657">
    <property type="entry name" value="asp_kinases"/>
    <property type="match status" value="1"/>
</dbReference>
<dbReference type="InterPro" id="IPR001341">
    <property type="entry name" value="Asp_kinase"/>
</dbReference>
<evidence type="ECO:0000256" key="7">
    <source>
        <dbReference type="ARBA" id="ARBA00007952"/>
    </source>
</evidence>
<dbReference type="GO" id="GO:0016301">
    <property type="term" value="F:kinase activity"/>
    <property type="evidence" value="ECO:0007669"/>
    <property type="project" value="UniProtKB-KW"/>
</dbReference>
<keyword evidence="32" id="KW-1185">Reference proteome</keyword>
<evidence type="ECO:0000256" key="1">
    <source>
        <dbReference type="ARBA" id="ARBA00001920"/>
    </source>
</evidence>
<dbReference type="Gene3D" id="3.40.1160.10">
    <property type="entry name" value="Acetylglutamate kinase-like"/>
    <property type="match status" value="1"/>
</dbReference>
<keyword evidence="10 27" id="KW-0028">Amino-acid biosynthesis</keyword>
<evidence type="ECO:0000259" key="29">
    <source>
        <dbReference type="Pfam" id="PF00742"/>
    </source>
</evidence>
<evidence type="ECO:0000256" key="6">
    <source>
        <dbReference type="ARBA" id="ARBA00005139"/>
    </source>
</evidence>
<comment type="function">
    <text evidence="23">Bifunctional aspartate kinase and homoserine dehydrogenase that catalyzes the first and the third steps toward the synthesis of lysine, methionine and threonine from aspartate.</text>
</comment>
<comment type="cofactor">
    <cofactor evidence="1">
        <name>a metal cation</name>
        <dbReference type="ChEBI" id="CHEBI:25213"/>
    </cofactor>
</comment>
<evidence type="ECO:0000313" key="31">
    <source>
        <dbReference type="EMBL" id="MBZ6066055.1"/>
    </source>
</evidence>
<dbReference type="RefSeq" id="WP_224162546.1">
    <property type="nucleotide sequence ID" value="NZ_JAIRBT010000007.1"/>
</dbReference>
<comment type="caution">
    <text evidence="31">The sequence shown here is derived from an EMBL/GenBank/DDBJ whole genome shotgun (WGS) entry which is preliminary data.</text>
</comment>
<evidence type="ECO:0000256" key="20">
    <source>
        <dbReference type="ARBA" id="ARBA00023053"/>
    </source>
</evidence>
<evidence type="ECO:0000256" key="16">
    <source>
        <dbReference type="ARBA" id="ARBA00022840"/>
    </source>
</evidence>
<dbReference type="PANTHER" id="PTHR43070:SF5">
    <property type="entry name" value="HOMOSERINE DEHYDROGENASE"/>
    <property type="match status" value="1"/>
</dbReference>
<accession>A0ABS7V9J7</accession>
<dbReference type="InterPro" id="IPR019811">
    <property type="entry name" value="HDH_CS"/>
</dbReference>
<name>A0ABS7V9J7_9GAMM</name>
<dbReference type="PROSITE" id="PS01042">
    <property type="entry name" value="HOMOSER_DHGENASE"/>
    <property type="match status" value="1"/>
</dbReference>
<evidence type="ECO:0000256" key="24">
    <source>
        <dbReference type="ARBA" id="ARBA00048561"/>
    </source>
</evidence>
<keyword evidence="18 27" id="KW-0560">Oxidoreductase</keyword>
<keyword evidence="12" id="KW-0791">Threonine biosynthesis</keyword>
<keyword evidence="14 27" id="KW-0547">Nucleotide-binding</keyword>
<dbReference type="EC" id="1.1.1.3" evidence="27"/>
<reference evidence="31 32" key="1">
    <citation type="submission" date="2021-09" db="EMBL/GenBank/DDBJ databases">
        <title>Aeromonas schubertii isolated from Asian sea bass.</title>
        <authorList>
            <person name="Pinpimai K."/>
        </authorList>
    </citation>
    <scope>NUCLEOTIDE SEQUENCE [LARGE SCALE GENOMIC DNA]</scope>
    <source>
        <strain evidence="31 32">CHULA2021a</strain>
    </source>
</reference>
<dbReference type="InterPro" id="IPR036393">
    <property type="entry name" value="AceGlu_kinase-like_sf"/>
</dbReference>
<organism evidence="31 32">
    <name type="scientific">Aeromonas schubertii</name>
    <dbReference type="NCBI Taxonomy" id="652"/>
    <lineage>
        <taxon>Bacteria</taxon>
        <taxon>Pseudomonadati</taxon>
        <taxon>Pseudomonadota</taxon>
        <taxon>Gammaproteobacteria</taxon>
        <taxon>Aeromonadales</taxon>
        <taxon>Aeromonadaceae</taxon>
        <taxon>Aeromonas</taxon>
    </lineage>
</organism>
<dbReference type="InterPro" id="IPR011147">
    <property type="entry name" value="Bifunc_Aspkin/hSer_DH"/>
</dbReference>
<keyword evidence="19" id="KW-0520">NAD</keyword>
<dbReference type="SUPFAM" id="SSF51735">
    <property type="entry name" value="NAD(P)-binding Rossmann-fold domains"/>
    <property type="match status" value="1"/>
</dbReference>
<evidence type="ECO:0000256" key="8">
    <source>
        <dbReference type="ARBA" id="ARBA00010046"/>
    </source>
</evidence>
<comment type="subunit">
    <text evidence="9 27">Homotetramer.</text>
</comment>
<keyword evidence="15 27" id="KW-0418">Kinase</keyword>
<dbReference type="Pfam" id="PF00742">
    <property type="entry name" value="Homoserine_dh"/>
    <property type="match status" value="1"/>
</dbReference>
<proteinExistence type="inferred from homology"/>
<evidence type="ECO:0000256" key="27">
    <source>
        <dbReference type="PIRNR" id="PIRNR000727"/>
    </source>
</evidence>
<evidence type="ECO:0000259" key="28">
    <source>
        <dbReference type="Pfam" id="PF00696"/>
    </source>
</evidence>
<dbReference type="PROSITE" id="PS00324">
    <property type="entry name" value="ASPARTOKINASE"/>
    <property type="match status" value="1"/>
</dbReference>
<feature type="domain" description="Homoserine dehydrogenase catalytic" evidence="29">
    <location>
        <begin position="615"/>
        <end position="810"/>
    </location>
</feature>
<dbReference type="Gene3D" id="3.40.50.720">
    <property type="entry name" value="NAD(P)-binding Rossmann-like Domain"/>
    <property type="match status" value="1"/>
</dbReference>
<keyword evidence="13" id="KW-0479">Metal-binding</keyword>
<comment type="catalytic activity">
    <reaction evidence="26">
        <text>L-homoserine + NAD(+) = L-aspartate 4-semialdehyde + NADH + H(+)</text>
        <dbReference type="Rhea" id="RHEA:15757"/>
        <dbReference type="ChEBI" id="CHEBI:15378"/>
        <dbReference type="ChEBI" id="CHEBI:57476"/>
        <dbReference type="ChEBI" id="CHEBI:57540"/>
        <dbReference type="ChEBI" id="CHEBI:57945"/>
        <dbReference type="ChEBI" id="CHEBI:537519"/>
        <dbReference type="EC" id="1.1.1.3"/>
    </reaction>
    <physiologicalReaction direction="right-to-left" evidence="26">
        <dbReference type="Rhea" id="RHEA:15759"/>
    </physiologicalReaction>
</comment>
<dbReference type="Pfam" id="PF03447">
    <property type="entry name" value="NAD_binding_3"/>
    <property type="match status" value="1"/>
</dbReference>
<comment type="pathway">
    <text evidence="5 27">Amino-acid biosynthesis; L-methionine biosynthesis via de novo pathway; L-homoserine from L-aspartate: step 3/3.</text>
</comment>
<evidence type="ECO:0000256" key="21">
    <source>
        <dbReference type="ARBA" id="ARBA00023167"/>
    </source>
</evidence>
<evidence type="ECO:0000256" key="22">
    <source>
        <dbReference type="ARBA" id="ARBA00023268"/>
    </source>
</evidence>
<evidence type="ECO:0000256" key="17">
    <source>
        <dbReference type="ARBA" id="ARBA00022857"/>
    </source>
</evidence>
<feature type="domain" description="Aspartate/homoserine dehydrogenase NAD-binding" evidence="30">
    <location>
        <begin position="474"/>
        <end position="606"/>
    </location>
</feature>
<evidence type="ECO:0000256" key="10">
    <source>
        <dbReference type="ARBA" id="ARBA00022605"/>
    </source>
</evidence>
<sequence length="817" mass="90078">MTVLNGESAVAAEAGVKRRHVHKFGGSSLADPVCYRRVAAIVEQQCGGNELVVVSAAGKTTNRLIQLVELAEAGDEAAGEAHTALHAYQQSLIDGLLEGELQVELGAQLAEDFRAIARTLERQFDRFDRNGLLAFGEVWSARLLAALLTQRGNKTRWLDARSFLRAEDGPLIRVDHVLSSELLKARLAEHDGRIVVTGFIAADLEGRSLLLGRNGSDYSASLLAALADGESTTIWSDVAGVYSADPRRVKEARLLERLSLAEANELARLGSSVLHSRTLQPVAESRQRLTLRCSYNPDEGCTHILRRAPRSGGARIVSSVDQIALIELKVLPEGEFERAAAAIEAYLARHRIQPLTAQRQPDRRMLRLAYTLEVATGAYDLLRDYQLEGGFTGLIQKEGYSLVALVGAGVTDNAEQCHRFYQLTADQPVEFVQAAKDGLSLVAVLRQVVLEPLLIALHGALFSRPTRVGLVVFGKGNIGGQWLSLYARERHRLEQELNLALTLYGVYGSEGGWLDEEGIDPLRVQEASHPSPLIWPELLGQLEQHSFDALIALDLTASETVSRYYPELAQLGIHLIAANKFAGAAESEFYQRVKQSCRDHQVQWRYNATVGAGLPVQSSIQMLRQSGDRIHGVAGIFSGTLSWLFQQYDGSRPFSELVEEAWQHGLTEPDPREDLSGQDVRRKLLILAREAGYELDSNDIELENLVPVPLRKVSPEQFMDRLQELDGPILSAFESARRLGKVLRYVARWERSGKARVGLESLEPHHPFANLLPCDNVFAIESDSYRTNPLVIQGPGSGREVTAAAIQYDLWQICAAL</sequence>
<dbReference type="PANTHER" id="PTHR43070">
    <property type="match status" value="1"/>
</dbReference>
<dbReference type="InterPro" id="IPR049638">
    <property type="entry name" value="AK-HD"/>
</dbReference>
<evidence type="ECO:0000256" key="26">
    <source>
        <dbReference type="ARBA" id="ARBA00049031"/>
    </source>
</evidence>
<evidence type="ECO:0000256" key="4">
    <source>
        <dbReference type="ARBA" id="ARBA00005056"/>
    </source>
</evidence>
<evidence type="ECO:0000256" key="14">
    <source>
        <dbReference type="ARBA" id="ARBA00022741"/>
    </source>
</evidence>
<evidence type="ECO:0000256" key="18">
    <source>
        <dbReference type="ARBA" id="ARBA00023002"/>
    </source>
</evidence>
<gene>
    <name evidence="31" type="ORF">LA374_07540</name>
</gene>
<dbReference type="Pfam" id="PF00696">
    <property type="entry name" value="AA_kinase"/>
    <property type="match status" value="1"/>
</dbReference>
<comment type="similarity">
    <text evidence="8 27">In the N-terminal section; belongs to the aspartokinase family.</text>
</comment>
<evidence type="ECO:0000256" key="15">
    <source>
        <dbReference type="ARBA" id="ARBA00022777"/>
    </source>
</evidence>
<evidence type="ECO:0000256" key="12">
    <source>
        <dbReference type="ARBA" id="ARBA00022697"/>
    </source>
</evidence>
<keyword evidence="11 27" id="KW-0808">Transferase</keyword>
<evidence type="ECO:0000313" key="32">
    <source>
        <dbReference type="Proteomes" id="UP000774958"/>
    </source>
</evidence>
<evidence type="ECO:0000256" key="9">
    <source>
        <dbReference type="ARBA" id="ARBA00011881"/>
    </source>
</evidence>
<protein>
    <recommendedName>
        <fullName evidence="27">Bifunctional aspartokinase/homoserine dehydrogenase</fullName>
    </recommendedName>
    <domain>
        <recommendedName>
            <fullName evidence="27">Aspartokinase</fullName>
            <ecNumber evidence="27">2.7.2.4</ecNumber>
        </recommendedName>
    </domain>
    <domain>
        <recommendedName>
            <fullName evidence="27">Homoserine dehydrogenase</fullName>
            <ecNumber evidence="27">1.1.1.3</ecNumber>
        </recommendedName>
    </domain>
</protein>
<keyword evidence="16 27" id="KW-0067">ATP-binding</keyword>
<evidence type="ECO:0000256" key="3">
    <source>
        <dbReference type="ARBA" id="ARBA00004986"/>
    </source>
</evidence>
<dbReference type="InterPro" id="IPR042199">
    <property type="entry name" value="AsparK_Bifunc_asparK/hSer_DH"/>
</dbReference>
<feature type="domain" description="Aspartate/glutamate/uridylate kinase" evidence="28">
    <location>
        <begin position="19"/>
        <end position="289"/>
    </location>
</feature>
<dbReference type="InterPro" id="IPR005106">
    <property type="entry name" value="Asp/hSer_DH_NAD-bd"/>
</dbReference>
<evidence type="ECO:0000256" key="11">
    <source>
        <dbReference type="ARBA" id="ARBA00022679"/>
    </source>
</evidence>
<comment type="pathway">
    <text evidence="2 27">Amino-acid biosynthesis; L-lysine biosynthesis via DAP pathway; (S)-tetrahydrodipicolinate from L-aspartate: step 1/4.</text>
</comment>
<dbReference type="EC" id="2.7.2.4" evidence="27"/>
<evidence type="ECO:0000256" key="25">
    <source>
        <dbReference type="ARBA" id="ARBA00048841"/>
    </source>
</evidence>
<comment type="catalytic activity">
    <reaction evidence="25">
        <text>L-homoserine + NADP(+) = L-aspartate 4-semialdehyde + NADPH + H(+)</text>
        <dbReference type="Rhea" id="RHEA:15761"/>
        <dbReference type="ChEBI" id="CHEBI:15378"/>
        <dbReference type="ChEBI" id="CHEBI:57476"/>
        <dbReference type="ChEBI" id="CHEBI:57783"/>
        <dbReference type="ChEBI" id="CHEBI:58349"/>
        <dbReference type="ChEBI" id="CHEBI:537519"/>
        <dbReference type="EC" id="1.1.1.3"/>
    </reaction>
    <physiologicalReaction direction="right-to-left" evidence="25">
        <dbReference type="Rhea" id="RHEA:15763"/>
    </physiologicalReaction>
</comment>
<comment type="similarity">
    <text evidence="7 27">In the C-terminal section; belongs to the homoserine dehydrogenase family.</text>
</comment>
<evidence type="ECO:0000256" key="5">
    <source>
        <dbReference type="ARBA" id="ARBA00005062"/>
    </source>
</evidence>
<dbReference type="SUPFAM" id="SSF53633">
    <property type="entry name" value="Carbamate kinase-like"/>
    <property type="match status" value="1"/>
</dbReference>
<dbReference type="InterPro" id="IPR018042">
    <property type="entry name" value="Aspartate_kinase_CS"/>
</dbReference>
<dbReference type="Gene3D" id="3.30.360.10">
    <property type="entry name" value="Dihydrodipicolinate Reductase, domain 2"/>
    <property type="match status" value="1"/>
</dbReference>
<comment type="catalytic activity">
    <reaction evidence="24">
        <text>L-aspartate + ATP = 4-phospho-L-aspartate + ADP</text>
        <dbReference type="Rhea" id="RHEA:23776"/>
        <dbReference type="ChEBI" id="CHEBI:29991"/>
        <dbReference type="ChEBI" id="CHEBI:30616"/>
        <dbReference type="ChEBI" id="CHEBI:57535"/>
        <dbReference type="ChEBI" id="CHEBI:456216"/>
        <dbReference type="EC" id="2.7.2.4"/>
    </reaction>
    <physiologicalReaction direction="left-to-right" evidence="24">
        <dbReference type="Rhea" id="RHEA:23777"/>
    </physiologicalReaction>
</comment>